<keyword evidence="4" id="KW-1185">Reference proteome</keyword>
<sequence>MGEVHIPSQWTWSGPTEGMRLWKPSPVILAAAIVAGSALLLHDSGFFDGAFRTDILASVRAEESLGAADFQALNGLASTQQIDPRKTAAVH</sequence>
<evidence type="ECO:0000313" key="3">
    <source>
        <dbReference type="Proteomes" id="UP000295507"/>
    </source>
</evidence>
<dbReference type="EMBL" id="SMBJ01000005">
    <property type="protein sequence ID" value="TCU25811.1"/>
    <property type="molecule type" value="Genomic_DNA"/>
</dbReference>
<comment type="caution">
    <text evidence="1">The sequence shown here is derived from an EMBL/GenBank/DDBJ whole genome shotgun (WGS) entry which is preliminary data.</text>
</comment>
<protein>
    <submittedName>
        <fullName evidence="1">Uncharacterized protein</fullName>
    </submittedName>
</protein>
<name>A0A4R3QUU2_9HYPH</name>
<evidence type="ECO:0000313" key="1">
    <source>
        <dbReference type="EMBL" id="TCU25811.1"/>
    </source>
</evidence>
<proteinExistence type="predicted"/>
<evidence type="ECO:0000313" key="4">
    <source>
        <dbReference type="Proteomes" id="UP000295547"/>
    </source>
</evidence>
<dbReference type="Proteomes" id="UP000295507">
    <property type="component" value="Unassembled WGS sequence"/>
</dbReference>
<reference evidence="3 4" key="1">
    <citation type="submission" date="2019-03" db="EMBL/GenBank/DDBJ databases">
        <title>Genomic Encyclopedia of Type Strains, Phase IV (KMG-V): Genome sequencing to study the core and pangenomes of soil and plant-associated prokaryotes.</title>
        <authorList>
            <person name="Whitman W."/>
        </authorList>
    </citation>
    <scope>NUCLEOTIDE SEQUENCE [LARGE SCALE GENOMIC DNA]</scope>
    <source>
        <strain evidence="1 4">Gr42</strain>
        <strain evidence="2 3">IE4868</strain>
    </source>
</reference>
<dbReference type="RefSeq" id="WP_342635845.1">
    <property type="nucleotide sequence ID" value="NZ_SMBJ01000005.1"/>
</dbReference>
<dbReference type="EMBL" id="SMBK01000002">
    <property type="protein sequence ID" value="TCU39904.1"/>
    <property type="molecule type" value="Genomic_DNA"/>
</dbReference>
<dbReference type="Proteomes" id="UP000295547">
    <property type="component" value="Unassembled WGS sequence"/>
</dbReference>
<dbReference type="AlphaFoldDB" id="A0A4R3QUU2"/>
<accession>A0A4R3QUU2</accession>
<organism evidence="1 4">
    <name type="scientific">Rhizobium azibense</name>
    <dbReference type="NCBI Taxonomy" id="1136135"/>
    <lineage>
        <taxon>Bacteria</taxon>
        <taxon>Pseudomonadati</taxon>
        <taxon>Pseudomonadota</taxon>
        <taxon>Alphaproteobacteria</taxon>
        <taxon>Hyphomicrobiales</taxon>
        <taxon>Rhizobiaceae</taxon>
        <taxon>Rhizobium/Agrobacterium group</taxon>
        <taxon>Rhizobium</taxon>
    </lineage>
</organism>
<gene>
    <name evidence="2" type="ORF">EV129_10241</name>
    <name evidence="1" type="ORF">EV130_105469</name>
</gene>
<evidence type="ECO:0000313" key="2">
    <source>
        <dbReference type="EMBL" id="TCU39904.1"/>
    </source>
</evidence>